<organism evidence="1 2">
    <name type="scientific">Candidatus Aeolococcus gillhamiae</name>
    <dbReference type="NCBI Taxonomy" id="3127015"/>
    <lineage>
        <taxon>Bacteria</taxon>
        <taxon>Bacillati</taxon>
        <taxon>Candidatus Dormiibacterota</taxon>
        <taxon>Candidatus Dormibacteria</taxon>
        <taxon>Candidatus Aeolococcales</taxon>
        <taxon>Candidatus Aeolococcaceae</taxon>
        <taxon>Candidatus Aeolococcus</taxon>
    </lineage>
</organism>
<proteinExistence type="predicted"/>
<dbReference type="AlphaFoldDB" id="A0A934NAE5"/>
<evidence type="ECO:0000313" key="1">
    <source>
        <dbReference type="EMBL" id="MBJ7595207.1"/>
    </source>
</evidence>
<protein>
    <submittedName>
        <fullName evidence="1">Uncharacterized protein</fullName>
    </submittedName>
</protein>
<dbReference type="Proteomes" id="UP000606991">
    <property type="component" value="Unassembled WGS sequence"/>
</dbReference>
<sequence>MIITQALKRLITAAPKTERVTVTLVAVVPGDASNAVLKFDELRLLTYL</sequence>
<comment type="caution">
    <text evidence="1">The sequence shown here is derived from an EMBL/GenBank/DDBJ whole genome shotgun (WGS) entry which is preliminary data.</text>
</comment>
<evidence type="ECO:0000313" key="2">
    <source>
        <dbReference type="Proteomes" id="UP000606991"/>
    </source>
</evidence>
<accession>A0A934NAE5</accession>
<gene>
    <name evidence="1" type="ORF">JF886_10165</name>
</gene>
<dbReference type="EMBL" id="JAEKNS010000106">
    <property type="protein sequence ID" value="MBJ7595207.1"/>
    <property type="molecule type" value="Genomic_DNA"/>
</dbReference>
<reference evidence="1 2" key="1">
    <citation type="submission" date="2020-10" db="EMBL/GenBank/DDBJ databases">
        <title>Ca. Dormibacterota MAGs.</title>
        <authorList>
            <person name="Montgomery K."/>
        </authorList>
    </citation>
    <scope>NUCLEOTIDE SEQUENCE [LARGE SCALE GENOMIC DNA]</scope>
    <source>
        <strain evidence="1">SC8812_S17_18</strain>
    </source>
</reference>
<name>A0A934NAE5_9BACT</name>